<evidence type="ECO:0000256" key="4">
    <source>
        <dbReference type="ARBA" id="ARBA00023136"/>
    </source>
</evidence>
<dbReference type="Gene3D" id="1.50.10.150">
    <property type="entry name" value="Voltage-dependent anion channel"/>
    <property type="match status" value="1"/>
</dbReference>
<feature type="transmembrane region" description="Helical" evidence="6">
    <location>
        <begin position="296"/>
        <end position="317"/>
    </location>
</feature>
<dbReference type="GO" id="GO:0015140">
    <property type="term" value="F:malate transmembrane transporter activity"/>
    <property type="evidence" value="ECO:0007669"/>
    <property type="project" value="InterPro"/>
</dbReference>
<dbReference type="Pfam" id="PF03595">
    <property type="entry name" value="SLAC1"/>
    <property type="match status" value="1"/>
</dbReference>
<evidence type="ECO:0000313" key="7">
    <source>
        <dbReference type="EMBL" id="VIO54999.1"/>
    </source>
</evidence>
<feature type="transmembrane region" description="Helical" evidence="6">
    <location>
        <begin position="337"/>
        <end position="361"/>
    </location>
</feature>
<proteinExistence type="predicted"/>
<dbReference type="InterPro" id="IPR004695">
    <property type="entry name" value="SLAC1/Mae1/Ssu1/TehA"/>
</dbReference>
<keyword evidence="4 6" id="KW-0472">Membrane</keyword>
<feature type="compositionally biased region" description="Polar residues" evidence="5">
    <location>
        <begin position="44"/>
        <end position="66"/>
    </location>
</feature>
<feature type="transmembrane region" description="Helical" evidence="6">
    <location>
        <begin position="398"/>
        <end position="422"/>
    </location>
</feature>
<feature type="transmembrane region" description="Helical" evidence="6">
    <location>
        <begin position="251"/>
        <end position="275"/>
    </location>
</feature>
<evidence type="ECO:0000256" key="6">
    <source>
        <dbReference type="SAM" id="Phobius"/>
    </source>
</evidence>
<feature type="transmembrane region" description="Helical" evidence="6">
    <location>
        <begin position="194"/>
        <end position="214"/>
    </location>
</feature>
<evidence type="ECO:0000256" key="2">
    <source>
        <dbReference type="ARBA" id="ARBA00022692"/>
    </source>
</evidence>
<feature type="transmembrane region" description="Helical" evidence="6">
    <location>
        <begin position="117"/>
        <end position="137"/>
    </location>
</feature>
<dbReference type="GO" id="GO:0016020">
    <property type="term" value="C:membrane"/>
    <property type="evidence" value="ECO:0007669"/>
    <property type="project" value="UniProtKB-SubCell"/>
</dbReference>
<sequence>MEHPSCRGATAADPSMDRDSYHLNNLISNRTSFLDPNDQDPTTDVESGTSTPSPSIRKQQQPSNTMCDIYDPNRPKLKLRQRLKHFTWAWYTLPMSTGGLSLLLYAQPHQFNGLRTIGLVIYIINLIIFTSVSVAMASRFLLHQGTFVKSLTHPREGFFVPTCLLSMATLITSTDRYAIAKDNANLVWAVQASFWGYLIVALILAIGQYSYVFAAHSFSLSTMMPTWLLPVFPIMLSGTIASVIAETQPNFDALTIIGAGLTCQGLGLSVAVMMYAHMVGRLMQAGLPNREHRPGLFMCVGPPAFTALAVIGMANGMPDSWDIVNGDGAATVAVVKLIAIMSAIFLWALSLWWFGIAAVAVIQSPPKYFHLGFYAMVFPNTGFTLATISIGKALESPVIGWVATGMTILILCVFVFVFTCHIRAIIAQDIMYPGRDEDVEDH</sequence>
<keyword evidence="2 6" id="KW-0812">Transmembrane</keyword>
<evidence type="ECO:0000256" key="3">
    <source>
        <dbReference type="ARBA" id="ARBA00022989"/>
    </source>
</evidence>
<dbReference type="PANTHER" id="PTHR31162">
    <property type="entry name" value="MALIC ACID TRANSPORT PROTEIN-RELATED"/>
    <property type="match status" value="1"/>
</dbReference>
<feature type="compositionally biased region" description="Polar residues" evidence="5">
    <location>
        <begin position="22"/>
        <end position="36"/>
    </location>
</feature>
<comment type="subcellular location">
    <subcellularLocation>
        <location evidence="1">Membrane</location>
        <topology evidence="1">Multi-pass membrane protein</topology>
    </subcellularLocation>
</comment>
<dbReference type="OMA" id="LPCREHR"/>
<name>A0A2H3GAD4_GIBZA</name>
<evidence type="ECO:0000256" key="1">
    <source>
        <dbReference type="ARBA" id="ARBA00004141"/>
    </source>
</evidence>
<dbReference type="InterPro" id="IPR030185">
    <property type="entry name" value="Mae1"/>
</dbReference>
<dbReference type="PANTHER" id="PTHR31162:SF0">
    <property type="entry name" value="MALIC ACID TRANSPORT PROTEIN"/>
    <property type="match status" value="1"/>
</dbReference>
<gene>
    <name evidence="7" type="ORF">FUG_LOCUS145186</name>
</gene>
<feature type="transmembrane region" description="Helical" evidence="6">
    <location>
        <begin position="158"/>
        <end position="174"/>
    </location>
</feature>
<dbReference type="EMBL" id="CAAKMV010000111">
    <property type="protein sequence ID" value="VIO54999.1"/>
    <property type="molecule type" value="Genomic_DNA"/>
</dbReference>
<dbReference type="AlphaFoldDB" id="A0A2H3GAD4"/>
<organism evidence="7">
    <name type="scientific">Gibberella zeae</name>
    <name type="common">Wheat head blight fungus</name>
    <name type="synonym">Fusarium graminearum</name>
    <dbReference type="NCBI Taxonomy" id="5518"/>
    <lineage>
        <taxon>Eukaryota</taxon>
        <taxon>Fungi</taxon>
        <taxon>Dikarya</taxon>
        <taxon>Ascomycota</taxon>
        <taxon>Pezizomycotina</taxon>
        <taxon>Sordariomycetes</taxon>
        <taxon>Hypocreomycetidae</taxon>
        <taxon>Hypocreales</taxon>
        <taxon>Nectriaceae</taxon>
        <taxon>Fusarium</taxon>
    </lineage>
</organism>
<feature type="region of interest" description="Disordered" evidence="5">
    <location>
        <begin position="1"/>
        <end position="68"/>
    </location>
</feature>
<feature type="transmembrane region" description="Helical" evidence="6">
    <location>
        <begin position="226"/>
        <end position="245"/>
    </location>
</feature>
<reference evidence="7" key="1">
    <citation type="submission" date="2019-04" db="EMBL/GenBank/DDBJ databases">
        <authorList>
            <person name="Melise S."/>
            <person name="Noan J."/>
            <person name="Okalmin O."/>
        </authorList>
    </citation>
    <scope>NUCLEOTIDE SEQUENCE</scope>
    <source>
        <strain evidence="7">FN9</strain>
    </source>
</reference>
<feature type="transmembrane region" description="Helical" evidence="6">
    <location>
        <begin position="86"/>
        <end position="105"/>
    </location>
</feature>
<accession>A0A2H3GAD4</accession>
<keyword evidence="3 6" id="KW-1133">Transmembrane helix</keyword>
<protein>
    <submittedName>
        <fullName evidence="7">Uncharacterized protein</fullName>
    </submittedName>
</protein>
<evidence type="ECO:0000256" key="5">
    <source>
        <dbReference type="SAM" id="MobiDB-lite"/>
    </source>
</evidence>
<dbReference type="CDD" id="cd09317">
    <property type="entry name" value="TDT_Mae1_like"/>
    <property type="match status" value="1"/>
</dbReference>
<dbReference type="OrthoDB" id="2901184at2759"/>
<dbReference type="InterPro" id="IPR038665">
    <property type="entry name" value="Voltage-dep_anion_channel_sf"/>
</dbReference>
<feature type="transmembrane region" description="Helical" evidence="6">
    <location>
        <begin position="373"/>
        <end position="392"/>
    </location>
</feature>